<organism evidence="2 3">
    <name type="scientific">Elysia chlorotica</name>
    <name type="common">Eastern emerald elysia</name>
    <name type="synonym">Sea slug</name>
    <dbReference type="NCBI Taxonomy" id="188477"/>
    <lineage>
        <taxon>Eukaryota</taxon>
        <taxon>Metazoa</taxon>
        <taxon>Spiralia</taxon>
        <taxon>Lophotrochozoa</taxon>
        <taxon>Mollusca</taxon>
        <taxon>Gastropoda</taxon>
        <taxon>Heterobranchia</taxon>
        <taxon>Euthyneura</taxon>
        <taxon>Panpulmonata</taxon>
        <taxon>Sacoglossa</taxon>
        <taxon>Placobranchoidea</taxon>
        <taxon>Plakobranchidae</taxon>
        <taxon>Elysia</taxon>
    </lineage>
</organism>
<evidence type="ECO:0000313" key="2">
    <source>
        <dbReference type="EMBL" id="RUS92175.1"/>
    </source>
</evidence>
<feature type="compositionally biased region" description="Basic residues" evidence="1">
    <location>
        <begin position="594"/>
        <end position="610"/>
    </location>
</feature>
<dbReference type="AlphaFoldDB" id="A0A433UED0"/>
<protein>
    <submittedName>
        <fullName evidence="2">Uncharacterized protein</fullName>
    </submittedName>
</protein>
<reference evidence="2 3" key="1">
    <citation type="submission" date="2019-01" db="EMBL/GenBank/DDBJ databases">
        <title>A draft genome assembly of the solar-powered sea slug Elysia chlorotica.</title>
        <authorList>
            <person name="Cai H."/>
            <person name="Li Q."/>
            <person name="Fang X."/>
            <person name="Li J."/>
            <person name="Curtis N.E."/>
            <person name="Altenburger A."/>
            <person name="Shibata T."/>
            <person name="Feng M."/>
            <person name="Maeda T."/>
            <person name="Schwartz J.A."/>
            <person name="Shigenobu S."/>
            <person name="Lundholm N."/>
            <person name="Nishiyama T."/>
            <person name="Yang H."/>
            <person name="Hasebe M."/>
            <person name="Li S."/>
            <person name="Pierce S.K."/>
            <person name="Wang J."/>
        </authorList>
    </citation>
    <scope>NUCLEOTIDE SEQUENCE [LARGE SCALE GENOMIC DNA]</scope>
    <source>
        <strain evidence="2">EC2010</strain>
        <tissue evidence="2">Whole organism of an adult</tissue>
    </source>
</reference>
<comment type="caution">
    <text evidence="2">The sequence shown here is derived from an EMBL/GenBank/DDBJ whole genome shotgun (WGS) entry which is preliminary data.</text>
</comment>
<accession>A0A433UED0</accession>
<gene>
    <name evidence="2" type="ORF">EGW08_000028</name>
</gene>
<feature type="compositionally biased region" description="Basic and acidic residues" evidence="1">
    <location>
        <begin position="335"/>
        <end position="346"/>
    </location>
</feature>
<sequence>MTSKLKPNDIAIGITSSRKGRTASKTRLDALEEIPSDTNSHACVCRNNSKGNCSVDSTSSRRCRSMGPRPASKGFVSPRGISVGASSSDESSHRYHRQQPKNKSPAGGRGAKAGPAAKGKNSRPTSAPSKPKGKSPVGKPSPILKLKPKGAATPQSTPSGGSVADSKGKGKKSKSASASASASAKGLNVQGIVPLTPAEICARCNKYRIDQEQSECVPLDFSHVQQLESLAQSVNEESTRTLLYTVASIIEEKVCRQMFRCLLPCTCPGCKNRPNICQSLDKFLGGNSSSKGKRKAGAGEKSGGGKGGKKKSKASPNEDQKKKESGSPKKKKGKAEKSAGDGEKATGGKGGNDECVSPEGCTMPCKPTCYYDRDCCGSGGGWSNSSMRLGWWPGNRVRFPCYDRCWSNRSYDGTSRLSGLTDNLLPKDEMNRTNDDVGSNGNAACYQRRIEATNTSHSNIGFTDKLNGRWASSSYASHSIRPVSDIFRRYSADPSNPCPHDGIQPRENKDLASLSLYSDPSKIRDHIMGDLPEKPRSTWGPKLIYGDEDSARLLETFERNFTLDLEKNKANETSQEADSKVASPSNKESVSGTVHKRRFSPKKRTKKKPATSRSSSPTTRAVGEIEERTKALLCDAKLEICQENGVSISKSGQSSQECADNTSLIREFSPIQPPDVNTAYFTSQISQPINNEFGTPHVSRSASVEKQWWEGLPEKTSRTFNSVMLKKYSSSSAMPVSVEAIGTSQRAGFSAAGGTNPGTIPGLHGRSRSEPRLTQTGGTGTSDATSGRKPWNNTRPGQSADGRPDSARKTGSFTVCKGRPGKQTPKGKPTKKLWKY</sequence>
<keyword evidence="3" id="KW-1185">Reference proteome</keyword>
<dbReference type="EMBL" id="RQTK01000001">
    <property type="protein sequence ID" value="RUS92175.1"/>
    <property type="molecule type" value="Genomic_DNA"/>
</dbReference>
<dbReference type="Proteomes" id="UP000271974">
    <property type="component" value="Unassembled WGS sequence"/>
</dbReference>
<feature type="region of interest" description="Disordered" evidence="1">
    <location>
        <begin position="748"/>
        <end position="836"/>
    </location>
</feature>
<evidence type="ECO:0000313" key="3">
    <source>
        <dbReference type="Proteomes" id="UP000271974"/>
    </source>
</evidence>
<feature type="region of interest" description="Disordered" evidence="1">
    <location>
        <begin position="568"/>
        <end position="624"/>
    </location>
</feature>
<feature type="compositionally biased region" description="Polar residues" evidence="1">
    <location>
        <begin position="36"/>
        <end position="60"/>
    </location>
</feature>
<feature type="compositionally biased region" description="Low complexity" evidence="1">
    <location>
        <begin position="611"/>
        <end position="620"/>
    </location>
</feature>
<feature type="compositionally biased region" description="Low complexity" evidence="1">
    <location>
        <begin position="112"/>
        <end position="142"/>
    </location>
</feature>
<feature type="region of interest" description="Disordered" evidence="1">
    <location>
        <begin position="288"/>
        <end position="352"/>
    </location>
</feature>
<feature type="region of interest" description="Disordered" evidence="1">
    <location>
        <begin position="1"/>
        <end position="183"/>
    </location>
</feature>
<feature type="compositionally biased region" description="Polar residues" evidence="1">
    <location>
        <begin position="571"/>
        <end position="592"/>
    </location>
</feature>
<evidence type="ECO:0000256" key="1">
    <source>
        <dbReference type="SAM" id="MobiDB-lite"/>
    </source>
</evidence>
<feature type="compositionally biased region" description="Basic and acidic residues" evidence="1">
    <location>
        <begin position="316"/>
        <end position="327"/>
    </location>
</feature>
<feature type="compositionally biased region" description="Low complexity" evidence="1">
    <location>
        <begin position="817"/>
        <end position="827"/>
    </location>
</feature>
<name>A0A433UED0_ELYCH</name>
<dbReference type="OrthoDB" id="6381429at2759"/>
<proteinExistence type="predicted"/>